<evidence type="ECO:0000313" key="2">
    <source>
        <dbReference type="Proteomes" id="UP000000844"/>
    </source>
</evidence>
<dbReference type="InterPro" id="IPR029057">
    <property type="entry name" value="PRTase-like"/>
</dbReference>
<dbReference type="EMBL" id="CP001778">
    <property type="protein sequence ID" value="ADD45849.1"/>
    <property type="molecule type" value="Genomic_DNA"/>
</dbReference>
<dbReference type="SUPFAM" id="SSF53271">
    <property type="entry name" value="PRTase-like"/>
    <property type="match status" value="1"/>
</dbReference>
<dbReference type="CDD" id="cd06223">
    <property type="entry name" value="PRTases_typeI"/>
    <property type="match status" value="1"/>
</dbReference>
<dbReference type="eggNOG" id="COG0503">
    <property type="taxonomic scope" value="Bacteria"/>
</dbReference>
<dbReference type="Proteomes" id="UP000000844">
    <property type="component" value="Chromosome"/>
</dbReference>
<keyword evidence="1" id="KW-0328">Glycosyltransferase</keyword>
<accession>D3Q2U8</accession>
<protein>
    <submittedName>
        <fullName evidence="1">Phosphoribosyltransferase</fullName>
    </submittedName>
</protein>
<dbReference type="AlphaFoldDB" id="D3Q2U8"/>
<dbReference type="InterPro" id="IPR000836">
    <property type="entry name" value="PRTase_dom"/>
</dbReference>
<dbReference type="HOGENOM" id="CLU_1377397_0_0_11"/>
<keyword evidence="1" id="KW-0808">Transferase</keyword>
<reference evidence="1 2" key="1">
    <citation type="journal article" date="2009" name="Stand. Genomic Sci.">
        <title>Complete genome sequence of Stackebrandtia nassauensis type strain (LLR-40K-21).</title>
        <authorList>
            <person name="Munk C."/>
            <person name="Lapidus A."/>
            <person name="Copeland A."/>
            <person name="Jando M."/>
            <person name="Mayilraj S."/>
            <person name="Glavina Del Rio T."/>
            <person name="Nolan M."/>
            <person name="Chen F."/>
            <person name="Lucas S."/>
            <person name="Tice H."/>
            <person name="Cheng J.F."/>
            <person name="Han C."/>
            <person name="Detter J.C."/>
            <person name="Bruce D."/>
            <person name="Goodwin L."/>
            <person name="Chain P."/>
            <person name="Pitluck S."/>
            <person name="Goker M."/>
            <person name="Ovchinikova G."/>
            <person name="Pati A."/>
            <person name="Ivanova N."/>
            <person name="Mavromatis K."/>
            <person name="Chen A."/>
            <person name="Palaniappan K."/>
            <person name="Land M."/>
            <person name="Hauser L."/>
            <person name="Chang Y.J."/>
            <person name="Jeffries C.D."/>
            <person name="Bristow J."/>
            <person name="Eisen J.A."/>
            <person name="Markowitz V."/>
            <person name="Hugenholtz P."/>
            <person name="Kyrpides N.C."/>
            <person name="Klenk H.P."/>
        </authorList>
    </citation>
    <scope>NUCLEOTIDE SEQUENCE [LARGE SCALE GENOMIC DNA]</scope>
    <source>
        <strain evidence="2">DSM 44728 / CIP 108903 / NRRL B-16338 / NBRC 102104 / LLR-40K-21</strain>
    </source>
</reference>
<organism evidence="1 2">
    <name type="scientific">Stackebrandtia nassauensis (strain DSM 44728 / CIP 108903 / NRRL B-16338 / NBRC 102104 / LLR-40K-21)</name>
    <dbReference type="NCBI Taxonomy" id="446470"/>
    <lineage>
        <taxon>Bacteria</taxon>
        <taxon>Bacillati</taxon>
        <taxon>Actinomycetota</taxon>
        <taxon>Actinomycetes</taxon>
        <taxon>Glycomycetales</taxon>
        <taxon>Glycomycetaceae</taxon>
        <taxon>Stackebrandtia</taxon>
    </lineage>
</organism>
<keyword evidence="2" id="KW-1185">Reference proteome</keyword>
<dbReference type="Gene3D" id="3.40.50.2020">
    <property type="match status" value="1"/>
</dbReference>
<proteinExistence type="predicted"/>
<evidence type="ECO:0000313" key="1">
    <source>
        <dbReference type="EMBL" id="ADD45849.1"/>
    </source>
</evidence>
<dbReference type="GO" id="GO:0016757">
    <property type="term" value="F:glycosyltransferase activity"/>
    <property type="evidence" value="ECO:0007669"/>
    <property type="project" value="UniProtKB-KW"/>
</dbReference>
<dbReference type="KEGG" id="sna:Snas_6228"/>
<gene>
    <name evidence="1" type="ordered locus">Snas_6228</name>
</gene>
<sequence>MTAAEAARRRLRETTVWSGDRLATLHWWSDAELLRLLGPALAELHAPSEANLVAGAQSSGYLLAPLTATTLGVGMLGIQKLPRPDGSITLATATEMPGPGDRVLLVDDVVETGAQALAIRDLVTSTGAEWLGAAAMVTYRDVPGLNLKALVHIDELRYGSFLDLVVDLCAKPAMLGSLTAIDPEPRSVSCLNLDRRSR</sequence>
<dbReference type="STRING" id="446470.Snas_6228"/>
<name>D3Q2U8_STANL</name>